<comment type="caution">
    <text evidence="2">The sequence shown here is derived from an EMBL/GenBank/DDBJ whole genome shotgun (WGS) entry which is preliminary data.</text>
</comment>
<evidence type="ECO:0000256" key="1">
    <source>
        <dbReference type="SAM" id="MobiDB-lite"/>
    </source>
</evidence>
<dbReference type="AlphaFoldDB" id="A0AAD5Q8K5"/>
<feature type="region of interest" description="Disordered" evidence="1">
    <location>
        <begin position="100"/>
        <end position="139"/>
    </location>
</feature>
<organism evidence="2 3">
    <name type="scientific">Pythium insidiosum</name>
    <name type="common">Pythiosis disease agent</name>
    <dbReference type="NCBI Taxonomy" id="114742"/>
    <lineage>
        <taxon>Eukaryota</taxon>
        <taxon>Sar</taxon>
        <taxon>Stramenopiles</taxon>
        <taxon>Oomycota</taxon>
        <taxon>Peronosporomycetes</taxon>
        <taxon>Pythiales</taxon>
        <taxon>Pythiaceae</taxon>
        <taxon>Pythium</taxon>
    </lineage>
</organism>
<dbReference type="Proteomes" id="UP001209570">
    <property type="component" value="Unassembled WGS sequence"/>
</dbReference>
<gene>
    <name evidence="2" type="ORF">P43SY_008424</name>
</gene>
<protein>
    <submittedName>
        <fullName evidence="2">Uncharacterized protein</fullName>
    </submittedName>
</protein>
<proteinExistence type="predicted"/>
<feature type="region of interest" description="Disordered" evidence="1">
    <location>
        <begin position="154"/>
        <end position="210"/>
    </location>
</feature>
<keyword evidence="3" id="KW-1185">Reference proteome</keyword>
<accession>A0AAD5Q8K5</accession>
<evidence type="ECO:0000313" key="3">
    <source>
        <dbReference type="Proteomes" id="UP001209570"/>
    </source>
</evidence>
<evidence type="ECO:0000313" key="2">
    <source>
        <dbReference type="EMBL" id="KAJ0396707.1"/>
    </source>
</evidence>
<reference evidence="2" key="1">
    <citation type="submission" date="2021-12" db="EMBL/GenBank/DDBJ databases">
        <title>Prjna785345.</title>
        <authorList>
            <person name="Rujirawat T."/>
            <person name="Krajaejun T."/>
        </authorList>
    </citation>
    <scope>NUCLEOTIDE SEQUENCE</scope>
    <source>
        <strain evidence="2">Pi057C3</strain>
    </source>
</reference>
<name>A0AAD5Q8K5_PYTIN</name>
<dbReference type="EMBL" id="JAKCXM010000283">
    <property type="protein sequence ID" value="KAJ0396707.1"/>
    <property type="molecule type" value="Genomic_DNA"/>
</dbReference>
<sequence length="220" mass="23834">MAPLSGRNSSREARLPVLLVRCVMSARVAVALPPDADARGGPRRSSLKYALSASDEDANGDLADSERLDRHTILAKRHSLRAGGGDSSELKASAAFGDSERRVLPADAPRLRPRRSQLQLDEAESASPRGRSETTTIAPSTAVSLALDLRSMSLKRVPQQQSRRGLDNVEDSVRERRRRSTRLSLADPSRATTVYSPRTSVAHSQSAPLSAPVRCRCSLM</sequence>
<feature type="compositionally biased region" description="Polar residues" evidence="1">
    <location>
        <begin position="190"/>
        <end position="208"/>
    </location>
</feature>
<feature type="compositionally biased region" description="Basic and acidic residues" evidence="1">
    <location>
        <begin position="164"/>
        <end position="174"/>
    </location>
</feature>